<feature type="region of interest" description="Disordered" evidence="1">
    <location>
        <begin position="1"/>
        <end position="111"/>
    </location>
</feature>
<feature type="compositionally biased region" description="Basic residues" evidence="1">
    <location>
        <begin position="27"/>
        <end position="38"/>
    </location>
</feature>
<evidence type="ECO:0000313" key="2">
    <source>
        <dbReference type="EMBL" id="KAJ1151832.1"/>
    </source>
</evidence>
<feature type="compositionally biased region" description="Basic residues" evidence="1">
    <location>
        <begin position="75"/>
        <end position="84"/>
    </location>
</feature>
<dbReference type="AlphaFoldDB" id="A0AAV7RJP6"/>
<protein>
    <submittedName>
        <fullName evidence="2">Uncharacterized protein</fullName>
    </submittedName>
</protein>
<accession>A0AAV7RJP6</accession>
<comment type="caution">
    <text evidence="2">The sequence shown here is derived from an EMBL/GenBank/DDBJ whole genome shotgun (WGS) entry which is preliminary data.</text>
</comment>
<gene>
    <name evidence="2" type="ORF">NDU88_004611</name>
</gene>
<dbReference type="EMBL" id="JANPWB010000009">
    <property type="protein sequence ID" value="KAJ1151832.1"/>
    <property type="molecule type" value="Genomic_DNA"/>
</dbReference>
<organism evidence="2 3">
    <name type="scientific">Pleurodeles waltl</name>
    <name type="common">Iberian ribbed newt</name>
    <dbReference type="NCBI Taxonomy" id="8319"/>
    <lineage>
        <taxon>Eukaryota</taxon>
        <taxon>Metazoa</taxon>
        <taxon>Chordata</taxon>
        <taxon>Craniata</taxon>
        <taxon>Vertebrata</taxon>
        <taxon>Euteleostomi</taxon>
        <taxon>Amphibia</taxon>
        <taxon>Batrachia</taxon>
        <taxon>Caudata</taxon>
        <taxon>Salamandroidea</taxon>
        <taxon>Salamandridae</taxon>
        <taxon>Pleurodelinae</taxon>
        <taxon>Pleurodeles</taxon>
    </lineage>
</organism>
<evidence type="ECO:0000313" key="3">
    <source>
        <dbReference type="Proteomes" id="UP001066276"/>
    </source>
</evidence>
<evidence type="ECO:0000256" key="1">
    <source>
        <dbReference type="SAM" id="MobiDB-lite"/>
    </source>
</evidence>
<proteinExistence type="predicted"/>
<name>A0AAV7RJP6_PLEWA</name>
<keyword evidence="3" id="KW-1185">Reference proteome</keyword>
<sequence length="152" mass="16443">MEPSARPPGLQAARHPALQPSRDPGRVRKRASKCKRGPRHDTTADQAPQRTSISAIPGALQVSPGTAQSGPCPARRPRPRRITRKPVSPSVPPISLHTLQRGDNADLRRPPAVSLLGQLRPDRVNKQNGPSPVQSLTECRPSCWLVSSVPHP</sequence>
<feature type="compositionally biased region" description="Polar residues" evidence="1">
    <location>
        <begin position="44"/>
        <end position="54"/>
    </location>
</feature>
<reference evidence="2" key="1">
    <citation type="journal article" date="2022" name="bioRxiv">
        <title>Sequencing and chromosome-scale assembly of the giantPleurodeles waltlgenome.</title>
        <authorList>
            <person name="Brown T."/>
            <person name="Elewa A."/>
            <person name="Iarovenko S."/>
            <person name="Subramanian E."/>
            <person name="Araus A.J."/>
            <person name="Petzold A."/>
            <person name="Susuki M."/>
            <person name="Suzuki K.-i.T."/>
            <person name="Hayashi T."/>
            <person name="Toyoda A."/>
            <person name="Oliveira C."/>
            <person name="Osipova E."/>
            <person name="Leigh N.D."/>
            <person name="Simon A."/>
            <person name="Yun M.H."/>
        </authorList>
    </citation>
    <scope>NUCLEOTIDE SEQUENCE</scope>
    <source>
        <strain evidence="2">20211129_DDA</strain>
        <tissue evidence="2">Liver</tissue>
    </source>
</reference>
<dbReference type="Proteomes" id="UP001066276">
    <property type="component" value="Chromosome 5"/>
</dbReference>